<evidence type="ECO:0000313" key="2">
    <source>
        <dbReference type="EMBL" id="CEK97980.1"/>
    </source>
</evidence>
<feature type="region of interest" description="Disordered" evidence="1">
    <location>
        <begin position="37"/>
        <end position="91"/>
    </location>
</feature>
<dbReference type="EMBL" id="HACG01051109">
    <property type="protein sequence ID" value="CEK97980.1"/>
    <property type="molecule type" value="Transcribed_RNA"/>
</dbReference>
<name>A0A0B7C0P3_9EUPU</name>
<proteinExistence type="predicted"/>
<protein>
    <submittedName>
        <fullName evidence="2">Uncharacterized protein</fullName>
    </submittedName>
</protein>
<feature type="compositionally biased region" description="Basic residues" evidence="1">
    <location>
        <begin position="61"/>
        <end position="70"/>
    </location>
</feature>
<feature type="non-terminal residue" evidence="2">
    <location>
        <position position="1"/>
    </location>
</feature>
<dbReference type="AlphaFoldDB" id="A0A0B7C0P3"/>
<organism evidence="2">
    <name type="scientific">Arion vulgaris</name>
    <dbReference type="NCBI Taxonomy" id="1028688"/>
    <lineage>
        <taxon>Eukaryota</taxon>
        <taxon>Metazoa</taxon>
        <taxon>Spiralia</taxon>
        <taxon>Lophotrochozoa</taxon>
        <taxon>Mollusca</taxon>
        <taxon>Gastropoda</taxon>
        <taxon>Heterobranchia</taxon>
        <taxon>Euthyneura</taxon>
        <taxon>Panpulmonata</taxon>
        <taxon>Eupulmonata</taxon>
        <taxon>Stylommatophora</taxon>
        <taxon>Helicina</taxon>
        <taxon>Arionoidea</taxon>
        <taxon>Arionidae</taxon>
        <taxon>Arion</taxon>
    </lineage>
</organism>
<gene>
    <name evidence="2" type="primary">ORF217432</name>
</gene>
<reference evidence="2" key="1">
    <citation type="submission" date="2014-12" db="EMBL/GenBank/DDBJ databases">
        <title>Insight into the proteome of Arion vulgaris.</title>
        <authorList>
            <person name="Aradska J."/>
            <person name="Bulat T."/>
            <person name="Smidak R."/>
            <person name="Sarate P."/>
            <person name="Gangsoo J."/>
            <person name="Sialana F."/>
            <person name="Bilban M."/>
            <person name="Lubec G."/>
        </authorList>
    </citation>
    <scope>NUCLEOTIDE SEQUENCE</scope>
    <source>
        <tissue evidence="2">Skin</tissue>
    </source>
</reference>
<evidence type="ECO:0000256" key="1">
    <source>
        <dbReference type="SAM" id="MobiDB-lite"/>
    </source>
</evidence>
<sequence length="91" mass="10308">QKQYQDVREVISQDLEEVQTNNEDKIKAQILPAASEHLGTDLASRDVDDSGTSMNQTTDKKVHKRRKSRKDKSYCRKSVLNMAGDSSVENL</sequence>
<accession>A0A0B7C0P3</accession>
<feature type="non-terminal residue" evidence="2">
    <location>
        <position position="91"/>
    </location>
</feature>